<dbReference type="KEGG" id="dmm:dnm_043450"/>
<gene>
    <name evidence="1" type="ORF">dnm_043440</name>
    <name evidence="2" type="ORF">dnm_043450</name>
</gene>
<reference evidence="2" key="1">
    <citation type="journal article" date="2021" name="Microb. Physiol.">
        <title>Proteogenomic Insights into the Physiology of Marine, Sulfate-Reducing, Filamentous Desulfonema limicola and Desulfonema magnum.</title>
        <authorList>
            <person name="Schnaars V."/>
            <person name="Wohlbrand L."/>
            <person name="Scheve S."/>
            <person name="Hinrichs C."/>
            <person name="Reinhardt R."/>
            <person name="Rabus R."/>
        </authorList>
    </citation>
    <scope>NUCLEOTIDE SEQUENCE</scope>
    <source>
        <strain evidence="2">4be13</strain>
    </source>
</reference>
<dbReference type="EMBL" id="CP061800">
    <property type="protein sequence ID" value="QTA88301.1"/>
    <property type="molecule type" value="Genomic_DNA"/>
</dbReference>
<organism evidence="2 3">
    <name type="scientific">Desulfonema magnum</name>
    <dbReference type="NCBI Taxonomy" id="45655"/>
    <lineage>
        <taxon>Bacteria</taxon>
        <taxon>Pseudomonadati</taxon>
        <taxon>Thermodesulfobacteriota</taxon>
        <taxon>Desulfobacteria</taxon>
        <taxon>Desulfobacterales</taxon>
        <taxon>Desulfococcaceae</taxon>
        <taxon>Desulfonema</taxon>
    </lineage>
</organism>
<name>A0A975GP01_9BACT</name>
<dbReference type="KEGG" id="dmm:dnm_043440"/>
<sequence length="57" mass="6453">MKKARQFIAGLFYSEAGSVRELEINNIPDTKNVGWVERSGTHRTSVLGGIFQSRRDE</sequence>
<evidence type="ECO:0000313" key="1">
    <source>
        <dbReference type="EMBL" id="QTA88301.1"/>
    </source>
</evidence>
<dbReference type="EMBL" id="CP061800">
    <property type="protein sequence ID" value="QTA88302.1"/>
    <property type="molecule type" value="Genomic_DNA"/>
</dbReference>
<proteinExistence type="predicted"/>
<keyword evidence="3" id="KW-1185">Reference proteome</keyword>
<protein>
    <submittedName>
        <fullName evidence="2">Uncharacterized protein</fullName>
    </submittedName>
</protein>
<dbReference type="Proteomes" id="UP000663722">
    <property type="component" value="Chromosome"/>
</dbReference>
<evidence type="ECO:0000313" key="2">
    <source>
        <dbReference type="EMBL" id="QTA88302.1"/>
    </source>
</evidence>
<evidence type="ECO:0000313" key="3">
    <source>
        <dbReference type="Proteomes" id="UP000663722"/>
    </source>
</evidence>
<dbReference type="AlphaFoldDB" id="A0A975GP01"/>
<accession>A0A975GP01</accession>